<proteinExistence type="predicted"/>
<dbReference type="EMBL" id="CP114199">
    <property type="protein sequence ID" value="WAT94031.1"/>
    <property type="molecule type" value="Genomic_DNA"/>
</dbReference>
<dbReference type="RefSeq" id="WP_193304375.1">
    <property type="nucleotide sequence ID" value="NZ_CP097872.1"/>
</dbReference>
<dbReference type="Proteomes" id="UP000726777">
    <property type="component" value="Unassembled WGS sequence"/>
</dbReference>
<accession>A0A9Q3YJS9</accession>
<keyword evidence="2" id="KW-0614">Plasmid</keyword>
<reference evidence="2" key="2">
    <citation type="submission" date="2022-12" db="EMBL/GenBank/DDBJ databases">
        <title>Vibrio parahaemolyticus become highly virulent by producing novel Tc toxins.</title>
        <authorList>
            <person name="Yang F."/>
            <person name="You Y."/>
            <person name="Lai Q."/>
            <person name="Xu L."/>
            <person name="Li F."/>
        </authorList>
    </citation>
    <scope>NUCLEOTIDE SEQUENCE</scope>
    <source>
        <strain evidence="2">Vp-HL-202005</strain>
        <plasmid evidence="2">pHLD</plasmid>
    </source>
</reference>
<geneLocation type="plasmid" evidence="2 4">
    <name>pHLD</name>
</geneLocation>
<evidence type="ECO:0000313" key="2">
    <source>
        <dbReference type="EMBL" id="WAT94031.1"/>
    </source>
</evidence>
<protein>
    <submittedName>
        <fullName evidence="1">Uncharacterized protein</fullName>
    </submittedName>
</protein>
<gene>
    <name evidence="1" type="ORF">IB292_22325</name>
    <name evidence="2" type="ORF">O1Q84_27750</name>
</gene>
<reference evidence="1" key="1">
    <citation type="submission" date="2020-09" db="EMBL/GenBank/DDBJ databases">
        <title>Genome sequence of Vibrio parahaemolyticus isolates.</title>
        <authorList>
            <person name="Hammerl J.A."/>
            <person name="Strauch E."/>
        </authorList>
    </citation>
    <scope>NUCLEOTIDE SEQUENCE</scope>
    <source>
        <strain evidence="1">17-VB00146</strain>
    </source>
</reference>
<sequence length="66" mass="7819">MNDLLLLTNLLSLAGFSLTLARHILLKRKLLKLKQDMTLHKQEQGINEGLWKLFNARTNKMLRFWQ</sequence>
<dbReference type="AlphaFoldDB" id="A0A9Q3YJS9"/>
<evidence type="ECO:0000313" key="3">
    <source>
        <dbReference type="Proteomes" id="UP000726777"/>
    </source>
</evidence>
<dbReference type="EMBL" id="JACVHL010000030">
    <property type="protein sequence ID" value="MCC3807761.1"/>
    <property type="molecule type" value="Genomic_DNA"/>
</dbReference>
<evidence type="ECO:0000313" key="4">
    <source>
        <dbReference type="Proteomes" id="UP001156560"/>
    </source>
</evidence>
<dbReference type="Proteomes" id="UP001156560">
    <property type="component" value="Plasmid pHLD"/>
</dbReference>
<evidence type="ECO:0000313" key="1">
    <source>
        <dbReference type="EMBL" id="MCC3807761.1"/>
    </source>
</evidence>
<name>A0A9Q3YJS9_VIBPH</name>
<organism evidence="1 3">
    <name type="scientific">Vibrio parahaemolyticus</name>
    <dbReference type="NCBI Taxonomy" id="670"/>
    <lineage>
        <taxon>Bacteria</taxon>
        <taxon>Pseudomonadati</taxon>
        <taxon>Pseudomonadota</taxon>
        <taxon>Gammaproteobacteria</taxon>
        <taxon>Vibrionales</taxon>
        <taxon>Vibrionaceae</taxon>
        <taxon>Vibrio</taxon>
    </lineage>
</organism>